<dbReference type="RefSeq" id="WP_337693124.1">
    <property type="nucleotide sequence ID" value="NZ_JBBEGN010000001.1"/>
</dbReference>
<evidence type="ECO:0000313" key="2">
    <source>
        <dbReference type="EMBL" id="MEJ2866502.1"/>
    </source>
</evidence>
<gene>
    <name evidence="2" type="ORF">WCD74_01910</name>
</gene>
<name>A0ABU8MHA1_9PSEU</name>
<feature type="compositionally biased region" description="Low complexity" evidence="1">
    <location>
        <begin position="33"/>
        <end position="49"/>
    </location>
</feature>
<comment type="caution">
    <text evidence="2">The sequence shown here is derived from an EMBL/GenBank/DDBJ whole genome shotgun (WGS) entry which is preliminary data.</text>
</comment>
<proteinExistence type="predicted"/>
<accession>A0ABU8MHA1</accession>
<evidence type="ECO:0000313" key="3">
    <source>
        <dbReference type="Proteomes" id="UP001385809"/>
    </source>
</evidence>
<reference evidence="2 3" key="1">
    <citation type="submission" date="2024-03" db="EMBL/GenBank/DDBJ databases">
        <title>Actinomycetospora sp. OC33-EN08, a novel actinomycete isolated from wild orchid (Aerides multiflora).</title>
        <authorList>
            <person name="Suriyachadkun C."/>
        </authorList>
    </citation>
    <scope>NUCLEOTIDE SEQUENCE [LARGE SCALE GENOMIC DNA]</scope>
    <source>
        <strain evidence="2 3">OC33-EN08</strain>
    </source>
</reference>
<evidence type="ECO:0000256" key="1">
    <source>
        <dbReference type="SAM" id="MobiDB-lite"/>
    </source>
</evidence>
<dbReference type="Proteomes" id="UP001385809">
    <property type="component" value="Unassembled WGS sequence"/>
</dbReference>
<organism evidence="2 3">
    <name type="scientific">Actinomycetospora aurantiaca</name>
    <dbReference type="NCBI Taxonomy" id="3129233"/>
    <lineage>
        <taxon>Bacteria</taxon>
        <taxon>Bacillati</taxon>
        <taxon>Actinomycetota</taxon>
        <taxon>Actinomycetes</taxon>
        <taxon>Pseudonocardiales</taxon>
        <taxon>Pseudonocardiaceae</taxon>
        <taxon>Actinomycetospora</taxon>
    </lineage>
</organism>
<protein>
    <submittedName>
        <fullName evidence="2">Uncharacterized protein</fullName>
    </submittedName>
</protein>
<dbReference type="EMBL" id="JBBEGN010000001">
    <property type="protein sequence ID" value="MEJ2866502.1"/>
    <property type="molecule type" value="Genomic_DNA"/>
</dbReference>
<feature type="region of interest" description="Disordered" evidence="1">
    <location>
        <begin position="1"/>
        <end position="69"/>
    </location>
</feature>
<keyword evidence="3" id="KW-1185">Reference proteome</keyword>
<sequence>MNDARPTTPPNTSPGSPEALQQGCDCSVLLQPADPAAGTADSADSADSAFVNPLCPLHGAQPGDRGEHR</sequence>